<evidence type="ECO:0000313" key="9">
    <source>
        <dbReference type="EMBL" id="KAB7892402.1"/>
    </source>
</evidence>
<dbReference type="InterPro" id="IPR011006">
    <property type="entry name" value="CheY-like_superfamily"/>
</dbReference>
<dbReference type="GO" id="GO:0006355">
    <property type="term" value="P:regulation of DNA-templated transcription"/>
    <property type="evidence" value="ECO:0007669"/>
    <property type="project" value="InterPro"/>
</dbReference>
<dbReference type="Proteomes" id="UP000461010">
    <property type="component" value="Unassembled WGS sequence"/>
</dbReference>
<gene>
    <name evidence="9" type="ORF">GBG18_02945</name>
    <name evidence="8" type="ORF">GBG19_02430</name>
</gene>
<dbReference type="RefSeq" id="WP_152188248.1">
    <property type="nucleotide sequence ID" value="NZ_WFKI01000010.1"/>
</dbReference>
<dbReference type="PROSITE" id="PS50110">
    <property type="entry name" value="RESPONSE_REGULATORY"/>
    <property type="match status" value="1"/>
</dbReference>
<protein>
    <submittedName>
        <fullName evidence="8">Response regulator</fullName>
    </submittedName>
</protein>
<sequence>MTNKPILIVEDEEDILELLEYTLQKEGFETIGFLNIDKNLKQVLKEEEIGLILMDRNLPGSEGTSFINKIKQEGYNIPVIYVTAKDKDEDILEGFDSHADDYITKPFNLKELTARVKAVIKRTAKVVDILRIKDITYKASNKKFYIEEKEIELTHLEHDLFLEFIKNKDILMSREHLLDAVWGDSLEKKVKTVNVAIKRLKAKIDPEGKKDYIKSVRGEGYIFC</sequence>
<proteinExistence type="predicted"/>
<dbReference type="InterPro" id="IPR001867">
    <property type="entry name" value="OmpR/PhoB-type_DNA-bd"/>
</dbReference>
<dbReference type="Gene3D" id="1.10.10.10">
    <property type="entry name" value="Winged helix-like DNA-binding domain superfamily/Winged helix DNA-binding domain"/>
    <property type="match status" value="1"/>
</dbReference>
<evidence type="ECO:0000256" key="5">
    <source>
        <dbReference type="PROSITE-ProRule" id="PRU01091"/>
    </source>
</evidence>
<dbReference type="CDD" id="cd00383">
    <property type="entry name" value="trans_reg_C"/>
    <property type="match status" value="1"/>
</dbReference>
<evidence type="ECO:0000313" key="11">
    <source>
        <dbReference type="Proteomes" id="UP000472839"/>
    </source>
</evidence>
<dbReference type="GO" id="GO:0005829">
    <property type="term" value="C:cytosol"/>
    <property type="evidence" value="ECO:0007669"/>
    <property type="project" value="TreeGrafter"/>
</dbReference>
<evidence type="ECO:0000256" key="3">
    <source>
        <dbReference type="ARBA" id="ARBA00023125"/>
    </source>
</evidence>
<dbReference type="Gene3D" id="3.40.50.2300">
    <property type="match status" value="1"/>
</dbReference>
<keyword evidence="10" id="KW-1185">Reference proteome</keyword>
<dbReference type="Pfam" id="PF00486">
    <property type="entry name" value="Trans_reg_C"/>
    <property type="match status" value="1"/>
</dbReference>
<keyword evidence="1 4" id="KW-0597">Phosphoprotein</keyword>
<dbReference type="PROSITE" id="PS51755">
    <property type="entry name" value="OMPR_PHOB"/>
    <property type="match status" value="1"/>
</dbReference>
<keyword evidence="2" id="KW-0902">Two-component regulatory system</keyword>
<evidence type="ECO:0000256" key="2">
    <source>
        <dbReference type="ARBA" id="ARBA00023012"/>
    </source>
</evidence>
<feature type="domain" description="OmpR/PhoB-type" evidence="7">
    <location>
        <begin position="127"/>
        <end position="224"/>
    </location>
</feature>
<evidence type="ECO:0000313" key="8">
    <source>
        <dbReference type="EMBL" id="KAB7890614.1"/>
    </source>
</evidence>
<feature type="DNA-binding region" description="OmpR/PhoB-type" evidence="5">
    <location>
        <begin position="127"/>
        <end position="224"/>
    </location>
</feature>
<dbReference type="SUPFAM" id="SSF52172">
    <property type="entry name" value="CheY-like"/>
    <property type="match status" value="1"/>
</dbReference>
<dbReference type="InterPro" id="IPR039420">
    <property type="entry name" value="WalR-like"/>
</dbReference>
<feature type="modified residue" description="4-aspartylphosphate" evidence="4">
    <location>
        <position position="55"/>
    </location>
</feature>
<dbReference type="EMBL" id="WFKJ01000005">
    <property type="protein sequence ID" value="KAB7892402.1"/>
    <property type="molecule type" value="Genomic_DNA"/>
</dbReference>
<dbReference type="InterPro" id="IPR001789">
    <property type="entry name" value="Sig_transdc_resp-reg_receiver"/>
</dbReference>
<evidence type="ECO:0000256" key="1">
    <source>
        <dbReference type="ARBA" id="ARBA00022553"/>
    </source>
</evidence>
<dbReference type="CDD" id="cd17574">
    <property type="entry name" value="REC_OmpR"/>
    <property type="match status" value="1"/>
</dbReference>
<dbReference type="SMART" id="SM00862">
    <property type="entry name" value="Trans_reg_C"/>
    <property type="match status" value="1"/>
</dbReference>
<dbReference type="PANTHER" id="PTHR48111">
    <property type="entry name" value="REGULATOR OF RPOS"/>
    <property type="match status" value="1"/>
</dbReference>
<evidence type="ECO:0000259" key="6">
    <source>
        <dbReference type="PROSITE" id="PS50110"/>
    </source>
</evidence>
<dbReference type="GO" id="GO:0000156">
    <property type="term" value="F:phosphorelay response regulator activity"/>
    <property type="evidence" value="ECO:0007669"/>
    <property type="project" value="TreeGrafter"/>
</dbReference>
<dbReference type="InterPro" id="IPR016032">
    <property type="entry name" value="Sig_transdc_resp-reg_C-effctor"/>
</dbReference>
<evidence type="ECO:0000259" key="7">
    <source>
        <dbReference type="PROSITE" id="PS51755"/>
    </source>
</evidence>
<comment type="caution">
    <text evidence="8">The sequence shown here is derived from an EMBL/GenBank/DDBJ whole genome shotgun (WGS) entry which is preliminary data.</text>
</comment>
<feature type="domain" description="Response regulatory" evidence="6">
    <location>
        <begin position="5"/>
        <end position="120"/>
    </location>
</feature>
<dbReference type="GO" id="GO:0032993">
    <property type="term" value="C:protein-DNA complex"/>
    <property type="evidence" value="ECO:0007669"/>
    <property type="project" value="TreeGrafter"/>
</dbReference>
<evidence type="ECO:0000313" key="10">
    <source>
        <dbReference type="Proteomes" id="UP000461010"/>
    </source>
</evidence>
<dbReference type="SUPFAM" id="SSF46894">
    <property type="entry name" value="C-terminal effector domain of the bipartite response regulators"/>
    <property type="match status" value="1"/>
</dbReference>
<keyword evidence="3 5" id="KW-0238">DNA-binding</keyword>
<evidence type="ECO:0000256" key="4">
    <source>
        <dbReference type="PROSITE-ProRule" id="PRU00169"/>
    </source>
</evidence>
<dbReference type="SMART" id="SM00448">
    <property type="entry name" value="REC"/>
    <property type="match status" value="1"/>
</dbReference>
<dbReference type="GO" id="GO:0000976">
    <property type="term" value="F:transcription cis-regulatory region binding"/>
    <property type="evidence" value="ECO:0007669"/>
    <property type="project" value="TreeGrafter"/>
</dbReference>
<accession>A0A6L4WVF7</accession>
<dbReference type="EMBL" id="WFKK01000004">
    <property type="protein sequence ID" value="KAB7890614.1"/>
    <property type="molecule type" value="Genomic_DNA"/>
</dbReference>
<dbReference type="Pfam" id="PF00072">
    <property type="entry name" value="Response_reg"/>
    <property type="match status" value="1"/>
</dbReference>
<dbReference type="InterPro" id="IPR036388">
    <property type="entry name" value="WH-like_DNA-bd_sf"/>
</dbReference>
<organism evidence="8 11">
    <name type="scientific">Poseidonibacter ostreae</name>
    <dbReference type="NCBI Taxonomy" id="2654171"/>
    <lineage>
        <taxon>Bacteria</taxon>
        <taxon>Pseudomonadati</taxon>
        <taxon>Campylobacterota</taxon>
        <taxon>Epsilonproteobacteria</taxon>
        <taxon>Campylobacterales</taxon>
        <taxon>Arcobacteraceae</taxon>
        <taxon>Poseidonibacter</taxon>
    </lineage>
</organism>
<dbReference type="PANTHER" id="PTHR48111:SF40">
    <property type="entry name" value="PHOSPHATE REGULON TRANSCRIPTIONAL REGULATORY PROTEIN PHOB"/>
    <property type="match status" value="1"/>
</dbReference>
<dbReference type="Proteomes" id="UP000472839">
    <property type="component" value="Unassembled WGS sequence"/>
</dbReference>
<dbReference type="Gene3D" id="6.10.250.690">
    <property type="match status" value="1"/>
</dbReference>
<dbReference type="AlphaFoldDB" id="A0A6L4WVF7"/>
<reference evidence="10 11" key="1">
    <citation type="submission" date="2019-10" db="EMBL/GenBank/DDBJ databases">
        <title>Poseidonibacter ostreae sp. nov., isolated from the gut of the Ostrea denselamellosa.</title>
        <authorList>
            <person name="Choi A."/>
        </authorList>
    </citation>
    <scope>NUCLEOTIDE SEQUENCE [LARGE SCALE GENOMIC DNA]</scope>
    <source>
        <strain evidence="8 11">SJOD-M-33</strain>
        <strain evidence="9 10">SJOD-M-5</strain>
    </source>
</reference>
<name>A0A6L4WVF7_9BACT</name>